<dbReference type="PANTHER" id="PTHR21666:SF270">
    <property type="entry name" value="MUREIN HYDROLASE ACTIVATOR ENVC"/>
    <property type="match status" value="1"/>
</dbReference>
<dbReference type="PANTHER" id="PTHR21666">
    <property type="entry name" value="PEPTIDASE-RELATED"/>
    <property type="match status" value="1"/>
</dbReference>
<dbReference type="InterPro" id="IPR050570">
    <property type="entry name" value="Cell_wall_metabolism_enzyme"/>
</dbReference>
<reference evidence="4 5" key="1">
    <citation type="submission" date="2016-10" db="EMBL/GenBank/DDBJ databases">
        <authorList>
            <person name="de Groot N.N."/>
        </authorList>
    </citation>
    <scope>NUCLEOTIDE SEQUENCE [LARGE SCALE GENOMIC DNA]</scope>
    <source>
        <strain evidence="4 5">DSM 22274</strain>
    </source>
</reference>
<feature type="transmembrane region" description="Helical" evidence="1">
    <location>
        <begin position="746"/>
        <end position="766"/>
    </location>
</feature>
<accession>A0A1H5GV00</accession>
<feature type="transmembrane region" description="Helical" evidence="1">
    <location>
        <begin position="803"/>
        <end position="825"/>
    </location>
</feature>
<feature type="transmembrane region" description="Helical" evidence="1">
    <location>
        <begin position="772"/>
        <end position="791"/>
    </location>
</feature>
<dbReference type="RefSeq" id="WP_074710716.1">
    <property type="nucleotide sequence ID" value="NZ_FNTV01000001.1"/>
</dbReference>
<dbReference type="EMBL" id="FNTV01000001">
    <property type="protein sequence ID" value="SEE19553.1"/>
    <property type="molecule type" value="Genomic_DNA"/>
</dbReference>
<feature type="domain" description="Tape measure protein N-terminal" evidence="3">
    <location>
        <begin position="78"/>
        <end position="249"/>
    </location>
</feature>
<keyword evidence="1" id="KW-0472">Membrane</keyword>
<dbReference type="Pfam" id="PF20155">
    <property type="entry name" value="TMP_3"/>
    <property type="match status" value="1"/>
</dbReference>
<feature type="domain" description="M23ase beta-sheet core" evidence="2">
    <location>
        <begin position="1062"/>
        <end position="1156"/>
    </location>
</feature>
<keyword evidence="1" id="KW-1133">Transmembrane helix</keyword>
<gene>
    <name evidence="4" type="ORF">SAMN04489740_0857</name>
</gene>
<dbReference type="CDD" id="cd12797">
    <property type="entry name" value="M23_peptidase"/>
    <property type="match status" value="1"/>
</dbReference>
<dbReference type="Gene3D" id="2.70.70.10">
    <property type="entry name" value="Glucose Permease (Domain IIA)"/>
    <property type="match status" value="1"/>
</dbReference>
<dbReference type="InterPro" id="IPR013491">
    <property type="entry name" value="Tape_meas_N"/>
</dbReference>
<evidence type="ECO:0000259" key="3">
    <source>
        <dbReference type="Pfam" id="PF20155"/>
    </source>
</evidence>
<sequence>MAVIGIAEVLVRPSFKGTQQAVGRQFDGIADSAGKDAGKSSGSKMGAALGGALKVGALAASGAVIAGLGVALTKGFGRLSAIENAKAKLTGLGHTADSVAAIMANANAAVKGTAFGLDEAATVAAGAVAAGVKPGKELERTLKLTGDAATIAGVGMADMGAIFNKVASSNKIQGDVIAQLNEAGIPIVQLLGKELGTTAEETLKLASDGKINFETFQVAMQAGLGGAALESGKTLQGAFKNVMASVGRVGANLLSGAYPLFTKFFQGLITWMAPVEEKAKLVGAVIGTSMEKASTALMGVLSILASGDFIGGLGVEEDSKLISFLFNVREGFMGLSDVSGRVVAEVSGGITALGAAFVSGGSEVTSSGFAGILESIGTGARTIWDAIQPLLNLAFVASATGWDTIQSIFSTLSDLAAGMLPSLVTIGTSLGEASAKISAAVWGVFLEVLNSVASILESVLVPALELLASYMEENESLVQGLVGGYAAYETAQNALDWGKEIWGLITSGVEWVKNAIAIAASTVAKVKDKIETAYLMALYAKDSIVKAANTVATWAHVAATKAAGIAQSLTSASTYKAAAAWVAQRAAMVAGAVATKAVTAAQWLMNAAMSANPIGLVIAGIALLVGGFILAYNKIGWFKDGVNAVVQAVGGFFKWLWENAIKPAFEGIMAAAKATADWFQNSFMPAVKAAIDAVAAVFTWWVDTIVRPVFDAIFTVVNGFYLFFRGIFQLVVSIFVNILAPAFMNFWHGVVEPVFAAIGLLVSLWWSTVSGIFNNVVSFIQTVLGAVFTWFRDSVIMPVFNFIAGYITWWWTTVSGVFNTVIGFVRTVFSAVFTWLRDVVILPVFNGIKDAISVWWSATQFIFNTVIGFVRNTLGAAFTWLRDSIISPVFNGIRDTISSVWNNGIKPVFDFLSNAIKNDVPNAFQKGVDGVKSIWDTLLDIAKKPVRFVVNTVINDGLIGAFNKVASILPGIDQLPRVALPNGFARGGWTGPGGTYDPAGIVHADEFVVKKSSRRSIEGRAPGFLDALNTFGASALSKLGFANGGRVNPVKNMALTQGFSAFHDGIDIGVGVGTPVFAAGAGRITHAGPGATAPGVSGGNEVHLLSNGVEQWYAHLSQIGVKLGQMVAAGQQIALSGNTGISSGPHLHFGTYNGGWPNAINPLSYLAGAESPKGGGGFLDPLGALTGLADKIVGQIKGAFPMGGFMIDAVTGVGKKLFSSVIDWAKDKLGFGAVTGAKQGAHLNPILYDQGGVLRPGLSQIMNATGKPEAIYTNEQNRALQALAARGAQQGAGMTYSPTYQWAGDDPNAVMAKDKARMRDTYSVYF</sequence>
<protein>
    <submittedName>
        <fullName evidence="4">Tape measure domain-containing protein</fullName>
    </submittedName>
</protein>
<keyword evidence="1" id="KW-0812">Transmembrane</keyword>
<dbReference type="SUPFAM" id="SSF51261">
    <property type="entry name" value="Duplicated hybrid motif"/>
    <property type="match status" value="1"/>
</dbReference>
<evidence type="ECO:0000313" key="4">
    <source>
        <dbReference type="EMBL" id="SEE19553.1"/>
    </source>
</evidence>
<feature type="transmembrane region" description="Helical" evidence="1">
    <location>
        <begin position="683"/>
        <end position="702"/>
    </location>
</feature>
<dbReference type="NCBIfam" id="TIGR02675">
    <property type="entry name" value="tape_meas_nterm"/>
    <property type="match status" value="1"/>
</dbReference>
<organism evidence="4 5">
    <name type="scientific">Arthrobacter alpinus</name>
    <dbReference type="NCBI Taxonomy" id="656366"/>
    <lineage>
        <taxon>Bacteria</taxon>
        <taxon>Bacillati</taxon>
        <taxon>Actinomycetota</taxon>
        <taxon>Actinomycetes</taxon>
        <taxon>Micrococcales</taxon>
        <taxon>Micrococcaceae</taxon>
        <taxon>Arthrobacter</taxon>
    </lineage>
</organism>
<feature type="transmembrane region" description="Helical" evidence="1">
    <location>
        <begin position="722"/>
        <end position="739"/>
    </location>
</feature>
<evidence type="ECO:0000256" key="1">
    <source>
        <dbReference type="SAM" id="Phobius"/>
    </source>
</evidence>
<feature type="transmembrane region" description="Helical" evidence="1">
    <location>
        <begin position="614"/>
        <end position="632"/>
    </location>
</feature>
<dbReference type="InterPro" id="IPR011055">
    <property type="entry name" value="Dup_hybrid_motif"/>
</dbReference>
<dbReference type="GO" id="GO:0004222">
    <property type="term" value="F:metalloendopeptidase activity"/>
    <property type="evidence" value="ECO:0007669"/>
    <property type="project" value="TreeGrafter"/>
</dbReference>
<evidence type="ECO:0000259" key="2">
    <source>
        <dbReference type="Pfam" id="PF01551"/>
    </source>
</evidence>
<dbReference type="InterPro" id="IPR016047">
    <property type="entry name" value="M23ase_b-sheet_dom"/>
</dbReference>
<proteinExistence type="predicted"/>
<dbReference type="Pfam" id="PF01551">
    <property type="entry name" value="Peptidase_M23"/>
    <property type="match status" value="1"/>
</dbReference>
<evidence type="ECO:0000313" key="5">
    <source>
        <dbReference type="Proteomes" id="UP000182725"/>
    </source>
</evidence>
<name>A0A1H5GV00_9MICC</name>
<dbReference type="Proteomes" id="UP000182725">
    <property type="component" value="Unassembled WGS sequence"/>
</dbReference>